<organism evidence="1 2">
    <name type="scientific">Candidatus Electrothrix aarhusensis</name>
    <dbReference type="NCBI Taxonomy" id="1859131"/>
    <lineage>
        <taxon>Bacteria</taxon>
        <taxon>Pseudomonadati</taxon>
        <taxon>Thermodesulfobacteriota</taxon>
        <taxon>Desulfobulbia</taxon>
        <taxon>Desulfobulbales</taxon>
        <taxon>Desulfobulbaceae</taxon>
        <taxon>Candidatus Electrothrix</taxon>
    </lineage>
</organism>
<evidence type="ECO:0000313" key="2">
    <source>
        <dbReference type="Proteomes" id="UP000287853"/>
    </source>
</evidence>
<accession>A0A444IRT8</accession>
<gene>
    <name evidence="1" type="ORF">H206_03478</name>
</gene>
<dbReference type="EMBL" id="MTKO01000117">
    <property type="protein sequence ID" value="RWX43564.1"/>
    <property type="molecule type" value="Genomic_DNA"/>
</dbReference>
<proteinExistence type="predicted"/>
<dbReference type="Proteomes" id="UP000287853">
    <property type="component" value="Unassembled WGS sequence"/>
</dbReference>
<keyword evidence="2" id="KW-1185">Reference proteome</keyword>
<comment type="caution">
    <text evidence="1">The sequence shown here is derived from an EMBL/GenBank/DDBJ whole genome shotgun (WGS) entry which is preliminary data.</text>
</comment>
<reference evidence="1 2" key="1">
    <citation type="submission" date="2017-01" db="EMBL/GenBank/DDBJ databases">
        <title>The cable genome- insights into the physiology and evolution of filamentous bacteria capable of sulfide oxidation via long distance electron transfer.</title>
        <authorList>
            <person name="Schreiber L."/>
            <person name="Bjerg J.T."/>
            <person name="Boggild A."/>
            <person name="Van De Vossenberg J."/>
            <person name="Meysman F."/>
            <person name="Nielsen L.P."/>
            <person name="Schramm A."/>
            <person name="Kjeldsen K.U."/>
        </authorList>
    </citation>
    <scope>NUCLEOTIDE SEQUENCE [LARGE SCALE GENOMIC DNA]</scope>
    <source>
        <strain evidence="1">MCF</strain>
    </source>
</reference>
<sequence>MNDLKFSDDEGDGYGFSETIPEQFIVTEKELDQELYEQFIDEQEWIDPQPNYADLIRQGEQLSGNTMPISEKKRILVQLSCRGTAEAYRLLQEYCTRPDSALAEWSRIALYECRMRLESDLLDEPVGLISTGLGGDGERLRYIFVLVFQGESSEEGQQREIREGLDKVCLEHRSVVEQAQFRPPCLYVQVLVPMDVAVGEVIEESLGRLNQQKEEFLPDYLVTNVSVPTDEEIQSFLDEL</sequence>
<protein>
    <submittedName>
        <fullName evidence="1">Uncharacterized protein</fullName>
    </submittedName>
</protein>
<evidence type="ECO:0000313" key="1">
    <source>
        <dbReference type="EMBL" id="RWX43564.1"/>
    </source>
</evidence>
<name>A0A444IRT8_9BACT</name>
<dbReference type="AlphaFoldDB" id="A0A444IRT8"/>